<gene>
    <name evidence="3" type="ORF">HH215_29890</name>
</gene>
<organism evidence="3 4">
    <name type="scientific">Cohnella herbarum</name>
    <dbReference type="NCBI Taxonomy" id="2728023"/>
    <lineage>
        <taxon>Bacteria</taxon>
        <taxon>Bacillati</taxon>
        <taxon>Bacillota</taxon>
        <taxon>Bacilli</taxon>
        <taxon>Bacillales</taxon>
        <taxon>Paenibacillaceae</taxon>
        <taxon>Cohnella</taxon>
    </lineage>
</organism>
<feature type="transmembrane region" description="Helical" evidence="2">
    <location>
        <begin position="49"/>
        <end position="69"/>
    </location>
</feature>
<feature type="region of interest" description="Disordered" evidence="1">
    <location>
        <begin position="203"/>
        <end position="225"/>
    </location>
</feature>
<sequence length="422" mass="46861">MDDHKPEWYARLRKGPFGENAFDSNKQKEVESRARAGGPTKSRRRLNPWAVTIAAVAILALAFILIPALSQPNGSDRQAADEPVMTVQYVSDHLRIGLSEEEVKRAFGEEYVGQSVRRDFPREHKEDPRDMSTWSAVDIWRYDYGMSAGYEAAPVNGITDQDGSFDLAGLHNGDIEAQLVIYWKDRVVERVIYKTLNEGGDIDTTQIGPGVEEAPPTDPPVMESPDAEVPPIEAEMPAPNEGIRATGESAYGLFQLRPRQGGDENIQALGAPSCIGQETDLQFAGDYELYFLNRSGDEKLVQQFNRLEMIQRENGAIEFMKLDFPNAEIFLFIPRYTDCHGLEFYAYGVDKESGEASNFTFLNGESTLPNAITSPVNLPIVSDGKLVVEGGRAAGQDGATRYSYVPDFSKHQLVLESEEQIP</sequence>
<keyword evidence="2" id="KW-1133">Transmembrane helix</keyword>
<dbReference type="KEGG" id="cheb:HH215_29890"/>
<feature type="region of interest" description="Disordered" evidence="1">
    <location>
        <begin position="16"/>
        <end position="42"/>
    </location>
</feature>
<keyword evidence="2" id="KW-0812">Transmembrane</keyword>
<evidence type="ECO:0000313" key="4">
    <source>
        <dbReference type="Proteomes" id="UP000502248"/>
    </source>
</evidence>
<dbReference type="EMBL" id="CP051680">
    <property type="protein sequence ID" value="QJD86971.1"/>
    <property type="molecule type" value="Genomic_DNA"/>
</dbReference>
<accession>A0A7Z2VPV4</accession>
<keyword evidence="4" id="KW-1185">Reference proteome</keyword>
<proteinExistence type="predicted"/>
<evidence type="ECO:0000256" key="2">
    <source>
        <dbReference type="SAM" id="Phobius"/>
    </source>
</evidence>
<feature type="compositionally biased region" description="Basic and acidic residues" evidence="1">
    <location>
        <begin position="25"/>
        <end position="34"/>
    </location>
</feature>
<reference evidence="3 4" key="1">
    <citation type="submission" date="2020-04" db="EMBL/GenBank/DDBJ databases">
        <title>Genome sequencing of novel species.</title>
        <authorList>
            <person name="Heo J."/>
            <person name="Kim S.-J."/>
            <person name="Kim J.-S."/>
            <person name="Hong S.-B."/>
            <person name="Kwon S.-W."/>
        </authorList>
    </citation>
    <scope>NUCLEOTIDE SEQUENCE [LARGE SCALE GENOMIC DNA]</scope>
    <source>
        <strain evidence="3 4">MFER-1</strain>
    </source>
</reference>
<dbReference type="Proteomes" id="UP000502248">
    <property type="component" value="Chromosome"/>
</dbReference>
<dbReference type="RefSeq" id="WP_169283217.1">
    <property type="nucleotide sequence ID" value="NZ_CP051680.1"/>
</dbReference>
<protein>
    <submittedName>
        <fullName evidence="3">Uncharacterized protein</fullName>
    </submittedName>
</protein>
<keyword evidence="2" id="KW-0472">Membrane</keyword>
<dbReference type="AlphaFoldDB" id="A0A7Z2VPV4"/>
<evidence type="ECO:0000313" key="3">
    <source>
        <dbReference type="EMBL" id="QJD86971.1"/>
    </source>
</evidence>
<evidence type="ECO:0000256" key="1">
    <source>
        <dbReference type="SAM" id="MobiDB-lite"/>
    </source>
</evidence>
<name>A0A7Z2VPV4_9BACL</name>